<accession>A0AAE3AV69</accession>
<proteinExistence type="predicted"/>
<feature type="transmembrane region" description="Helical" evidence="1">
    <location>
        <begin position="63"/>
        <end position="96"/>
    </location>
</feature>
<keyword evidence="1" id="KW-0812">Transmembrane</keyword>
<evidence type="ECO:0000313" key="2">
    <source>
        <dbReference type="EMBL" id="MCC2168441.1"/>
    </source>
</evidence>
<reference evidence="2 3" key="1">
    <citation type="submission" date="2021-10" db="EMBL/GenBank/DDBJ databases">
        <title>Anaerobic single-cell dispensing facilitates the cultivation of human gut bacteria.</title>
        <authorList>
            <person name="Afrizal A."/>
        </authorList>
    </citation>
    <scope>NUCLEOTIDE SEQUENCE [LARGE SCALE GENOMIC DNA]</scope>
    <source>
        <strain evidence="2 3">CLA-AA-H244</strain>
    </source>
</reference>
<dbReference type="RefSeq" id="WP_117962588.1">
    <property type="nucleotide sequence ID" value="NZ_JAJEQF010000036.1"/>
</dbReference>
<gene>
    <name evidence="2" type="ORF">LKD45_12210</name>
</gene>
<organism evidence="2 3">
    <name type="scientific">Gallintestinimicrobium propionicum</name>
    <dbReference type="NCBI Taxonomy" id="2981770"/>
    <lineage>
        <taxon>Bacteria</taxon>
        <taxon>Bacillati</taxon>
        <taxon>Bacillota</taxon>
        <taxon>Clostridia</taxon>
        <taxon>Lachnospirales</taxon>
        <taxon>Lachnospiraceae</taxon>
        <taxon>Gallintestinimicrobium</taxon>
    </lineage>
</organism>
<protein>
    <recommendedName>
        <fullName evidence="4">DUF3784 domain-containing protein</fullName>
    </recommendedName>
</protein>
<sequence length="107" mass="11980">MAEKIVGLISCLLCAVPFLIIGIFEKNSKEPITFWSGDKTLKSKVKDVTAYNLEMGMLYQKCAFAFMLSGICCLISLGFGIVMLVLDCTAGVYLMYRSYKRILERNS</sequence>
<dbReference type="EMBL" id="JAJEQF010000036">
    <property type="protein sequence ID" value="MCC2168441.1"/>
    <property type="molecule type" value="Genomic_DNA"/>
</dbReference>
<feature type="transmembrane region" description="Helical" evidence="1">
    <location>
        <begin position="5"/>
        <end position="24"/>
    </location>
</feature>
<evidence type="ECO:0008006" key="4">
    <source>
        <dbReference type="Google" id="ProtNLM"/>
    </source>
</evidence>
<name>A0AAE3AV69_9FIRM</name>
<dbReference type="AlphaFoldDB" id="A0AAE3AV69"/>
<evidence type="ECO:0000313" key="3">
    <source>
        <dbReference type="Proteomes" id="UP001199355"/>
    </source>
</evidence>
<keyword evidence="1" id="KW-1133">Transmembrane helix</keyword>
<keyword evidence="3" id="KW-1185">Reference proteome</keyword>
<dbReference type="Proteomes" id="UP001199355">
    <property type="component" value="Unassembled WGS sequence"/>
</dbReference>
<evidence type="ECO:0000256" key="1">
    <source>
        <dbReference type="SAM" id="Phobius"/>
    </source>
</evidence>
<keyword evidence="1" id="KW-0472">Membrane</keyword>
<comment type="caution">
    <text evidence="2">The sequence shown here is derived from an EMBL/GenBank/DDBJ whole genome shotgun (WGS) entry which is preliminary data.</text>
</comment>